<evidence type="ECO:0000256" key="3">
    <source>
        <dbReference type="ARBA" id="ARBA00023237"/>
    </source>
</evidence>
<evidence type="ECO:0000256" key="5">
    <source>
        <dbReference type="SAM" id="MobiDB-lite"/>
    </source>
</evidence>
<feature type="transmembrane region" description="Helical" evidence="6">
    <location>
        <begin position="14"/>
        <end position="32"/>
    </location>
</feature>
<feature type="region of interest" description="Disordered" evidence="5">
    <location>
        <begin position="39"/>
        <end position="86"/>
    </location>
</feature>
<dbReference type="PANTHER" id="PTHR30329:SF21">
    <property type="entry name" value="LIPOPROTEIN YIAD-RELATED"/>
    <property type="match status" value="1"/>
</dbReference>
<dbReference type="RefSeq" id="WP_117381166.1">
    <property type="nucleotide sequence ID" value="NZ_QWDE01000001.1"/>
</dbReference>
<dbReference type="GO" id="GO:0009279">
    <property type="term" value="C:cell outer membrane"/>
    <property type="evidence" value="ECO:0007669"/>
    <property type="project" value="UniProtKB-SubCell"/>
</dbReference>
<evidence type="ECO:0000256" key="6">
    <source>
        <dbReference type="SAM" id="Phobius"/>
    </source>
</evidence>
<proteinExistence type="predicted"/>
<comment type="caution">
    <text evidence="8">The sequence shown here is derived from an EMBL/GenBank/DDBJ whole genome shotgun (WGS) entry which is preliminary data.</text>
</comment>
<protein>
    <submittedName>
        <fullName evidence="8">OmpA family protein</fullName>
    </submittedName>
</protein>
<keyword evidence="9" id="KW-1185">Reference proteome</keyword>
<dbReference type="InterPro" id="IPR050330">
    <property type="entry name" value="Bact_OuterMem_StrucFunc"/>
</dbReference>
<comment type="subcellular location">
    <subcellularLocation>
        <location evidence="1">Cell outer membrane</location>
    </subcellularLocation>
</comment>
<evidence type="ECO:0000256" key="1">
    <source>
        <dbReference type="ARBA" id="ARBA00004442"/>
    </source>
</evidence>
<dbReference type="OrthoDB" id="853367at2"/>
<feature type="compositionally biased region" description="Low complexity" evidence="5">
    <location>
        <begin position="39"/>
        <end position="58"/>
    </location>
</feature>
<sequence length="217" mass="22883">MAHLEVKPKSSSPWWLWLLITLIALALVFFLVKGCGSKNSTNGSDSTATSTDTTSSSAQPVAATEPDWNSVDFNSPKTSDPDITDSDIAVSGNDKYTIYSLGENILFGTDKNQLEGSAESKLKQIATSINKRFKGATIGVYGNTDSTGDAGHNKQLGADRANAVKDWLLKSGGIDAGKVSVHSLGETKPVASNATASGREQNRNVEIVAFPDSTGTK</sequence>
<reference evidence="8 9" key="1">
    <citation type="submission" date="2018-08" db="EMBL/GenBank/DDBJ databases">
        <title>Mucilaginibacter terrae sp. nov., isolated from manganese diggings.</title>
        <authorList>
            <person name="Huang Y."/>
            <person name="Zhou Z."/>
        </authorList>
    </citation>
    <scope>NUCLEOTIDE SEQUENCE [LARGE SCALE GENOMIC DNA]</scope>
    <source>
        <strain evidence="8 9">ZH6</strain>
    </source>
</reference>
<dbReference type="AlphaFoldDB" id="A0A3E2NTE0"/>
<dbReference type="InterPro" id="IPR006665">
    <property type="entry name" value="OmpA-like"/>
</dbReference>
<dbReference type="CDD" id="cd07185">
    <property type="entry name" value="OmpA_C-like"/>
    <property type="match status" value="1"/>
</dbReference>
<dbReference type="PRINTS" id="PR01021">
    <property type="entry name" value="OMPADOMAIN"/>
</dbReference>
<gene>
    <name evidence="8" type="ORF">DYU05_01205</name>
</gene>
<name>A0A3E2NTE0_9SPHI</name>
<evidence type="ECO:0000256" key="4">
    <source>
        <dbReference type="PROSITE-ProRule" id="PRU00473"/>
    </source>
</evidence>
<accession>A0A3E2NTE0</accession>
<dbReference type="Gene3D" id="3.30.1330.60">
    <property type="entry name" value="OmpA-like domain"/>
    <property type="match status" value="1"/>
</dbReference>
<dbReference type="SUPFAM" id="SSF103088">
    <property type="entry name" value="OmpA-like"/>
    <property type="match status" value="1"/>
</dbReference>
<evidence type="ECO:0000313" key="9">
    <source>
        <dbReference type="Proteomes" id="UP000260823"/>
    </source>
</evidence>
<organism evidence="8 9">
    <name type="scientific">Mucilaginibacter terrenus</name>
    <dbReference type="NCBI Taxonomy" id="2482727"/>
    <lineage>
        <taxon>Bacteria</taxon>
        <taxon>Pseudomonadati</taxon>
        <taxon>Bacteroidota</taxon>
        <taxon>Sphingobacteriia</taxon>
        <taxon>Sphingobacteriales</taxon>
        <taxon>Sphingobacteriaceae</taxon>
        <taxon>Mucilaginibacter</taxon>
    </lineage>
</organism>
<evidence type="ECO:0000259" key="7">
    <source>
        <dbReference type="PROSITE" id="PS51123"/>
    </source>
</evidence>
<dbReference type="InterPro" id="IPR006664">
    <property type="entry name" value="OMP_bac"/>
</dbReference>
<dbReference type="Proteomes" id="UP000260823">
    <property type="component" value="Unassembled WGS sequence"/>
</dbReference>
<dbReference type="Pfam" id="PF00691">
    <property type="entry name" value="OmpA"/>
    <property type="match status" value="1"/>
</dbReference>
<keyword evidence="6" id="KW-1133">Transmembrane helix</keyword>
<keyword evidence="6" id="KW-0812">Transmembrane</keyword>
<dbReference type="EMBL" id="QWDE01000001">
    <property type="protein sequence ID" value="RFZ84276.1"/>
    <property type="molecule type" value="Genomic_DNA"/>
</dbReference>
<feature type="region of interest" description="Disordered" evidence="5">
    <location>
        <begin position="190"/>
        <end position="217"/>
    </location>
</feature>
<keyword evidence="2 4" id="KW-0472">Membrane</keyword>
<evidence type="ECO:0000313" key="8">
    <source>
        <dbReference type="EMBL" id="RFZ84276.1"/>
    </source>
</evidence>
<dbReference type="PANTHER" id="PTHR30329">
    <property type="entry name" value="STATOR ELEMENT OF FLAGELLAR MOTOR COMPLEX"/>
    <property type="match status" value="1"/>
</dbReference>
<dbReference type="InterPro" id="IPR036737">
    <property type="entry name" value="OmpA-like_sf"/>
</dbReference>
<keyword evidence="3" id="KW-0998">Cell outer membrane</keyword>
<dbReference type="PROSITE" id="PS51123">
    <property type="entry name" value="OMPA_2"/>
    <property type="match status" value="1"/>
</dbReference>
<evidence type="ECO:0000256" key="2">
    <source>
        <dbReference type="ARBA" id="ARBA00023136"/>
    </source>
</evidence>
<feature type="compositionally biased region" description="Polar residues" evidence="5">
    <location>
        <begin position="190"/>
        <end position="199"/>
    </location>
</feature>
<feature type="domain" description="OmpA-like" evidence="7">
    <location>
        <begin position="94"/>
        <end position="213"/>
    </location>
</feature>